<protein>
    <submittedName>
        <fullName evidence="1">Uncharacterized protein</fullName>
    </submittedName>
</protein>
<evidence type="ECO:0000313" key="1">
    <source>
        <dbReference type="EMBL" id="GAG89592.1"/>
    </source>
</evidence>
<reference evidence="1" key="1">
    <citation type="journal article" date="2014" name="Front. Microbiol.">
        <title>High frequency of phylogenetically diverse reductive dehalogenase-homologous genes in deep subseafloor sedimentary metagenomes.</title>
        <authorList>
            <person name="Kawai M."/>
            <person name="Futagami T."/>
            <person name="Toyoda A."/>
            <person name="Takaki Y."/>
            <person name="Nishi S."/>
            <person name="Hori S."/>
            <person name="Arai W."/>
            <person name="Tsubouchi T."/>
            <person name="Morono Y."/>
            <person name="Uchiyama I."/>
            <person name="Ito T."/>
            <person name="Fujiyama A."/>
            <person name="Inagaki F."/>
            <person name="Takami H."/>
        </authorList>
    </citation>
    <scope>NUCLEOTIDE SEQUENCE</scope>
    <source>
        <strain evidence="1">Expedition CK06-06</strain>
    </source>
</reference>
<dbReference type="AlphaFoldDB" id="X1C8J4"/>
<proteinExistence type="predicted"/>
<accession>X1C8J4</accession>
<gene>
    <name evidence="1" type="ORF">S01H4_27236</name>
</gene>
<name>X1C8J4_9ZZZZ</name>
<feature type="non-terminal residue" evidence="1">
    <location>
        <position position="242"/>
    </location>
</feature>
<feature type="non-terminal residue" evidence="1">
    <location>
        <position position="1"/>
    </location>
</feature>
<comment type="caution">
    <text evidence="1">The sequence shown here is derived from an EMBL/GenBank/DDBJ whole genome shotgun (WGS) entry which is preliminary data.</text>
</comment>
<organism evidence="1">
    <name type="scientific">marine sediment metagenome</name>
    <dbReference type="NCBI Taxonomy" id="412755"/>
    <lineage>
        <taxon>unclassified sequences</taxon>
        <taxon>metagenomes</taxon>
        <taxon>ecological metagenomes</taxon>
    </lineage>
</organism>
<sequence>LTGPNENAKDSGLRLISKASVTTKGRLPVETYRQDLSTRAIDIKVNVILDDTLTLATTPTVNSYDYNLTAGHGVIIGDNLGILEQNGVPQIYTGFVLNVVGNVVTMDTPVPIAFTPADASVLKINTSLNVDGSSVVVVANITNFFENAVDITRFIFHITDGTAMDDGTFGGIAALTRGIVLRKKLVSGNYINFWNIKTNGEFAELAYDVEYDPKAPAGVYGFRCRLTYAGEEKHGVVIRLEP</sequence>
<dbReference type="EMBL" id="BART01013270">
    <property type="protein sequence ID" value="GAG89592.1"/>
    <property type="molecule type" value="Genomic_DNA"/>
</dbReference>